<keyword evidence="6 7" id="KW-0472">Membrane</keyword>
<dbReference type="AlphaFoldDB" id="A0A2W5ZFH5"/>
<proteinExistence type="predicted"/>
<feature type="transmembrane region" description="Helical" evidence="7">
    <location>
        <begin position="277"/>
        <end position="296"/>
    </location>
</feature>
<dbReference type="PRINTS" id="PR01035">
    <property type="entry name" value="TCRTETA"/>
</dbReference>
<feature type="transmembrane region" description="Helical" evidence="7">
    <location>
        <begin position="114"/>
        <end position="134"/>
    </location>
</feature>
<dbReference type="InterPro" id="IPR036259">
    <property type="entry name" value="MFS_trans_sf"/>
</dbReference>
<evidence type="ECO:0000313" key="9">
    <source>
        <dbReference type="EMBL" id="PZR84220.1"/>
    </source>
</evidence>
<keyword evidence="2" id="KW-0813">Transport</keyword>
<reference evidence="9 10" key="1">
    <citation type="journal article" date="2017" name="Nature">
        <title>Atmospheric trace gases support primary production in Antarctic desert surface soil.</title>
        <authorList>
            <person name="Ji M."/>
            <person name="Greening C."/>
            <person name="Vanwonterghem I."/>
            <person name="Carere C.R."/>
            <person name="Bay S.K."/>
            <person name="Steen J.A."/>
            <person name="Montgomery K."/>
            <person name="Lines T."/>
            <person name="Beardall J."/>
            <person name="van Dorst J."/>
            <person name="Snape I."/>
            <person name="Stott M.B."/>
            <person name="Hugenholtz P."/>
            <person name="Ferrari B.C."/>
        </authorList>
    </citation>
    <scope>NUCLEOTIDE SEQUENCE [LARGE SCALE GENOMIC DNA]</scope>
    <source>
        <strain evidence="9">RRmetagenome_bin12</strain>
    </source>
</reference>
<evidence type="ECO:0000256" key="2">
    <source>
        <dbReference type="ARBA" id="ARBA00022448"/>
    </source>
</evidence>
<feature type="transmembrane region" description="Helical" evidence="7">
    <location>
        <begin position="16"/>
        <end position="41"/>
    </location>
</feature>
<dbReference type="CDD" id="cd17321">
    <property type="entry name" value="MFS_MMR_MDR_like"/>
    <property type="match status" value="1"/>
</dbReference>
<dbReference type="Proteomes" id="UP000248724">
    <property type="component" value="Unassembled WGS sequence"/>
</dbReference>
<dbReference type="InterPro" id="IPR020846">
    <property type="entry name" value="MFS_dom"/>
</dbReference>
<evidence type="ECO:0000259" key="8">
    <source>
        <dbReference type="PROSITE" id="PS50850"/>
    </source>
</evidence>
<dbReference type="InterPro" id="IPR004638">
    <property type="entry name" value="EmrB-like"/>
</dbReference>
<evidence type="ECO:0000256" key="4">
    <source>
        <dbReference type="ARBA" id="ARBA00022692"/>
    </source>
</evidence>
<dbReference type="InterPro" id="IPR011701">
    <property type="entry name" value="MFS"/>
</dbReference>
<feature type="transmembrane region" description="Helical" evidence="7">
    <location>
        <begin position="370"/>
        <end position="392"/>
    </location>
</feature>
<feature type="transmembrane region" description="Helical" evidence="7">
    <location>
        <begin position="84"/>
        <end position="102"/>
    </location>
</feature>
<name>A0A2W5ZFH5_9BACT</name>
<comment type="caution">
    <text evidence="9">The sequence shown here is derived from an EMBL/GenBank/DDBJ whole genome shotgun (WGS) entry which is preliminary data.</text>
</comment>
<dbReference type="PROSITE" id="PS50850">
    <property type="entry name" value="MFS"/>
    <property type="match status" value="1"/>
</dbReference>
<dbReference type="EMBL" id="QHBU01000008">
    <property type="protein sequence ID" value="PZR84220.1"/>
    <property type="molecule type" value="Genomic_DNA"/>
</dbReference>
<comment type="subcellular location">
    <subcellularLocation>
        <location evidence="1">Cell membrane</location>
        <topology evidence="1">Multi-pass membrane protein</topology>
    </subcellularLocation>
</comment>
<sequence>MADTQTHTTERPNRPIAALVVLSLGLFMTLLDLTIVNVAIPRISDGLGAGLDSILWVLNAYSLVYAVLLITSGRLGDIIGPRRLFVIGTGLFTLASLLSALASSPLQLIFSRALQGLGAAILAPQGLPILLSIFPVEKRAAVFAIFGVLAGLAVLAGPTLGGFLVTHFGWQSIFYVNLPVGVLVIGAALLFVPDIRPGRRHRLDFVGVALATAGLLGVVYGLIEGQRYQWGTITGVISIPLVIAAGVVVLAVFFVHQTQRQDREPLLPFAVFHDRNFAVMTFVLSAMGFSIVSFYLPLTIYLQSVLGLSAVDAGLTIAAQPVAMILMSGVSNGLMTKVSAKYLLIPGLVGLAAGVAFIAIAVHADSGRWSFLPGLILAGVGMAFIWGPVYSLATRDLKPEHAGVASGVLNTIQELGAVIAGAVVGAVLQTQLATNLRAEAVARSAALPQQAQAPFVDGFSHASSSGLAVGASQSAIPPGALAHVPAALAAQLQQAGHEVFASAFVGAMRPTLVIGVAVVLAAAGAGLLARARSRRAGEQYPTAKQPAAAM</sequence>
<feature type="transmembrane region" description="Helical" evidence="7">
    <location>
        <begin position="512"/>
        <end position="529"/>
    </location>
</feature>
<feature type="transmembrane region" description="Helical" evidence="7">
    <location>
        <begin position="342"/>
        <end position="364"/>
    </location>
</feature>
<dbReference type="InterPro" id="IPR001958">
    <property type="entry name" value="Tet-R_TetA/multi-R_MdtG-like"/>
</dbReference>
<accession>A0A2W5ZFH5</accession>
<dbReference type="Gene3D" id="1.20.1250.20">
    <property type="entry name" value="MFS general substrate transporter like domains"/>
    <property type="match status" value="1"/>
</dbReference>
<evidence type="ECO:0000256" key="1">
    <source>
        <dbReference type="ARBA" id="ARBA00004651"/>
    </source>
</evidence>
<evidence type="ECO:0000256" key="7">
    <source>
        <dbReference type="SAM" id="Phobius"/>
    </source>
</evidence>
<feature type="transmembrane region" description="Helical" evidence="7">
    <location>
        <begin position="141"/>
        <end position="166"/>
    </location>
</feature>
<feature type="transmembrane region" description="Helical" evidence="7">
    <location>
        <begin position="53"/>
        <end position="72"/>
    </location>
</feature>
<evidence type="ECO:0000313" key="10">
    <source>
        <dbReference type="Proteomes" id="UP000248724"/>
    </source>
</evidence>
<feature type="domain" description="Major facilitator superfamily (MFS) profile" evidence="8">
    <location>
        <begin position="18"/>
        <end position="534"/>
    </location>
</feature>
<feature type="transmembrane region" description="Helical" evidence="7">
    <location>
        <begin position="172"/>
        <end position="191"/>
    </location>
</feature>
<keyword evidence="5 7" id="KW-1133">Transmembrane helix</keyword>
<feature type="transmembrane region" description="Helical" evidence="7">
    <location>
        <begin position="404"/>
        <end position="428"/>
    </location>
</feature>
<dbReference type="SUPFAM" id="SSF103473">
    <property type="entry name" value="MFS general substrate transporter"/>
    <property type="match status" value="1"/>
</dbReference>
<keyword evidence="3" id="KW-1003">Cell membrane</keyword>
<feature type="transmembrane region" description="Helical" evidence="7">
    <location>
        <begin position="308"/>
        <end position="330"/>
    </location>
</feature>
<keyword evidence="4 7" id="KW-0812">Transmembrane</keyword>
<dbReference type="GO" id="GO:0022857">
    <property type="term" value="F:transmembrane transporter activity"/>
    <property type="evidence" value="ECO:0007669"/>
    <property type="project" value="InterPro"/>
</dbReference>
<organism evidence="9 10">
    <name type="scientific">Candidatus Aeolococcus gillhamiae</name>
    <dbReference type="NCBI Taxonomy" id="3127015"/>
    <lineage>
        <taxon>Bacteria</taxon>
        <taxon>Bacillati</taxon>
        <taxon>Candidatus Dormiibacterota</taxon>
        <taxon>Candidatus Dormibacteria</taxon>
        <taxon>Candidatus Aeolococcales</taxon>
        <taxon>Candidatus Aeolococcaceae</taxon>
        <taxon>Candidatus Aeolococcus</taxon>
    </lineage>
</organism>
<feature type="transmembrane region" description="Helical" evidence="7">
    <location>
        <begin position="203"/>
        <end position="223"/>
    </location>
</feature>
<dbReference type="PANTHER" id="PTHR42718:SF46">
    <property type="entry name" value="BLR6921 PROTEIN"/>
    <property type="match status" value="1"/>
</dbReference>
<evidence type="ECO:0000256" key="5">
    <source>
        <dbReference type="ARBA" id="ARBA00022989"/>
    </source>
</evidence>
<dbReference type="GO" id="GO:0005886">
    <property type="term" value="C:plasma membrane"/>
    <property type="evidence" value="ECO:0007669"/>
    <property type="project" value="UniProtKB-SubCell"/>
</dbReference>
<dbReference type="PANTHER" id="PTHR42718">
    <property type="entry name" value="MAJOR FACILITATOR SUPERFAMILY MULTIDRUG TRANSPORTER MFSC"/>
    <property type="match status" value="1"/>
</dbReference>
<dbReference type="NCBIfam" id="TIGR00711">
    <property type="entry name" value="efflux_EmrB"/>
    <property type="match status" value="1"/>
</dbReference>
<dbReference type="Pfam" id="PF07690">
    <property type="entry name" value="MFS_1"/>
    <property type="match status" value="1"/>
</dbReference>
<gene>
    <name evidence="9" type="ORF">DLM65_00395</name>
</gene>
<dbReference type="Gene3D" id="1.20.1720.10">
    <property type="entry name" value="Multidrug resistance protein D"/>
    <property type="match status" value="1"/>
</dbReference>
<protein>
    <submittedName>
        <fullName evidence="9">MFS transporter</fullName>
    </submittedName>
</protein>
<feature type="transmembrane region" description="Helical" evidence="7">
    <location>
        <begin position="235"/>
        <end position="256"/>
    </location>
</feature>
<evidence type="ECO:0000256" key="3">
    <source>
        <dbReference type="ARBA" id="ARBA00022475"/>
    </source>
</evidence>
<evidence type="ECO:0000256" key="6">
    <source>
        <dbReference type="ARBA" id="ARBA00023136"/>
    </source>
</evidence>